<gene>
    <name evidence="1" type="ORF">RBB81_02490</name>
</gene>
<dbReference type="KEGG" id="tgi:RBB81_02490"/>
<accession>A0AAU7Z1Q2</accession>
<protein>
    <submittedName>
        <fullName evidence="1">Uncharacterized protein</fullName>
    </submittedName>
</protein>
<proteinExistence type="predicted"/>
<organism evidence="1">
    <name type="scientific">Tunturiibacter gelidiferens</name>
    <dbReference type="NCBI Taxonomy" id="3069689"/>
    <lineage>
        <taxon>Bacteria</taxon>
        <taxon>Pseudomonadati</taxon>
        <taxon>Acidobacteriota</taxon>
        <taxon>Terriglobia</taxon>
        <taxon>Terriglobales</taxon>
        <taxon>Acidobacteriaceae</taxon>
        <taxon>Tunturiibacter</taxon>
    </lineage>
</organism>
<reference evidence="1" key="1">
    <citation type="submission" date="2023-08" db="EMBL/GenBank/DDBJ databases">
        <authorList>
            <person name="Messyasz A."/>
            <person name="Mannisto M.K."/>
            <person name="Kerkhof L.J."/>
            <person name="Haggblom M."/>
        </authorList>
    </citation>
    <scope>NUCLEOTIDE SEQUENCE</scope>
    <source>
        <strain evidence="1">M8UP39</strain>
    </source>
</reference>
<dbReference type="RefSeq" id="WP_353072606.1">
    <property type="nucleotide sequence ID" value="NZ_CP132938.1"/>
</dbReference>
<dbReference type="AlphaFoldDB" id="A0AAU7Z1Q2"/>
<name>A0AAU7Z1Q2_9BACT</name>
<sequence>MKDITVNKDKFDAVLRRMLEMKPISKAEISAKIKSEKVAKAKKTVQKMDRKK</sequence>
<dbReference type="EMBL" id="CP132938">
    <property type="protein sequence ID" value="XCB22809.1"/>
    <property type="molecule type" value="Genomic_DNA"/>
</dbReference>
<evidence type="ECO:0000313" key="1">
    <source>
        <dbReference type="EMBL" id="XCB22809.1"/>
    </source>
</evidence>
<reference evidence="1" key="2">
    <citation type="journal article" date="2024" name="Environ. Microbiol.">
        <title>Genome analysis and description of Tunturibacter gen. nov. expands the diversity of Terriglobia in tundra soils.</title>
        <authorList>
            <person name="Messyasz A."/>
            <person name="Mannisto M.K."/>
            <person name="Kerkhof L.J."/>
            <person name="Haggblom M.M."/>
        </authorList>
    </citation>
    <scope>NUCLEOTIDE SEQUENCE</scope>
    <source>
        <strain evidence="1">M8UP39</strain>
    </source>
</reference>